<evidence type="ECO:0000313" key="3">
    <source>
        <dbReference type="EMBL" id="KAJ0212741.1"/>
    </source>
</evidence>
<evidence type="ECO:0000313" key="4">
    <source>
        <dbReference type="Proteomes" id="UP000235145"/>
    </source>
</evidence>
<keyword evidence="1" id="KW-0863">Zinc-finger</keyword>
<dbReference type="GO" id="GO:0008270">
    <property type="term" value="F:zinc ion binding"/>
    <property type="evidence" value="ECO:0007669"/>
    <property type="project" value="UniProtKB-UniRule"/>
</dbReference>
<name>A0A9R1VY13_LACSA</name>
<accession>A0A9R1VY13</accession>
<dbReference type="InterPro" id="IPR031052">
    <property type="entry name" value="FHY3/FAR1"/>
</dbReference>
<feature type="domain" description="MULE transposase" evidence="2">
    <location>
        <begin position="3"/>
        <end position="54"/>
    </location>
</feature>
<dbReference type="PANTHER" id="PTHR31669">
    <property type="entry name" value="PROTEIN FAR1-RELATED SEQUENCE 10-RELATED"/>
    <property type="match status" value="1"/>
</dbReference>
<comment type="similarity">
    <text evidence="1">Belongs to the FHY3/FAR1 family.</text>
</comment>
<comment type="caution">
    <text evidence="3">The sequence shown here is derived from an EMBL/GenBank/DDBJ whole genome shotgun (WGS) entry which is preliminary data.</text>
</comment>
<dbReference type="InterPro" id="IPR018289">
    <property type="entry name" value="MULE_transposase_dom"/>
</dbReference>
<dbReference type="GO" id="GO:0006355">
    <property type="term" value="P:regulation of DNA-templated transcription"/>
    <property type="evidence" value="ECO:0007669"/>
    <property type="project" value="UniProtKB-UniRule"/>
</dbReference>
<dbReference type="AlphaFoldDB" id="A0A9R1VY13"/>
<dbReference type="Pfam" id="PF10551">
    <property type="entry name" value="MULE"/>
    <property type="match status" value="1"/>
</dbReference>
<dbReference type="EMBL" id="NBSK02000004">
    <property type="protein sequence ID" value="KAJ0212741.1"/>
    <property type="molecule type" value="Genomic_DNA"/>
</dbReference>
<dbReference type="GO" id="GO:0005634">
    <property type="term" value="C:nucleus"/>
    <property type="evidence" value="ECO:0007669"/>
    <property type="project" value="UniProtKB-SubCell"/>
</dbReference>
<dbReference type="Proteomes" id="UP000235145">
    <property type="component" value="Unassembled WGS sequence"/>
</dbReference>
<evidence type="ECO:0000256" key="1">
    <source>
        <dbReference type="RuleBase" id="RU367018"/>
    </source>
</evidence>
<keyword evidence="1" id="KW-0862">Zinc</keyword>
<organism evidence="3 4">
    <name type="scientific">Lactuca sativa</name>
    <name type="common">Garden lettuce</name>
    <dbReference type="NCBI Taxonomy" id="4236"/>
    <lineage>
        <taxon>Eukaryota</taxon>
        <taxon>Viridiplantae</taxon>
        <taxon>Streptophyta</taxon>
        <taxon>Embryophyta</taxon>
        <taxon>Tracheophyta</taxon>
        <taxon>Spermatophyta</taxon>
        <taxon>Magnoliopsida</taxon>
        <taxon>eudicotyledons</taxon>
        <taxon>Gunneridae</taxon>
        <taxon>Pentapetalae</taxon>
        <taxon>asterids</taxon>
        <taxon>campanulids</taxon>
        <taxon>Asterales</taxon>
        <taxon>Asteraceae</taxon>
        <taxon>Cichorioideae</taxon>
        <taxon>Cichorieae</taxon>
        <taxon>Lactucinae</taxon>
        <taxon>Lactuca</taxon>
    </lineage>
</organism>
<protein>
    <recommendedName>
        <fullName evidence="1">Protein FAR1-RELATED SEQUENCE</fullName>
    </recommendedName>
</protein>
<proteinExistence type="inferred from homology"/>
<comment type="subcellular location">
    <subcellularLocation>
        <location evidence="1">Nucleus</location>
    </subcellularLocation>
</comment>
<keyword evidence="4" id="KW-1185">Reference proteome</keyword>
<gene>
    <name evidence="3" type="ORF">LSAT_V11C400224500</name>
</gene>
<reference evidence="3 4" key="1">
    <citation type="journal article" date="2017" name="Nat. Commun.">
        <title>Genome assembly with in vitro proximity ligation data and whole-genome triplication in lettuce.</title>
        <authorList>
            <person name="Reyes-Chin-Wo S."/>
            <person name="Wang Z."/>
            <person name="Yang X."/>
            <person name="Kozik A."/>
            <person name="Arikit S."/>
            <person name="Song C."/>
            <person name="Xia L."/>
            <person name="Froenicke L."/>
            <person name="Lavelle D.O."/>
            <person name="Truco M.J."/>
            <person name="Xia R."/>
            <person name="Zhu S."/>
            <person name="Xu C."/>
            <person name="Xu H."/>
            <person name="Xu X."/>
            <person name="Cox K."/>
            <person name="Korf I."/>
            <person name="Meyers B.C."/>
            <person name="Michelmore R.W."/>
        </authorList>
    </citation>
    <scope>NUCLEOTIDE SEQUENCE [LARGE SCALE GENOMIC DNA]</scope>
    <source>
        <strain evidence="4">cv. Salinas</strain>
        <tissue evidence="3">Seedlings</tissue>
    </source>
</reference>
<keyword evidence="1" id="KW-0479">Metal-binding</keyword>
<evidence type="ECO:0000259" key="2">
    <source>
        <dbReference type="Pfam" id="PF10551"/>
    </source>
</evidence>
<dbReference type="PANTHER" id="PTHR31669:SF306">
    <property type="entry name" value="PROTEIN FAR1-RELATED SEQUENCE"/>
    <property type="match status" value="1"/>
</dbReference>
<sequence length="302" mass="36285">MDLYKWLLEQFMKANSNKQPLLVLTNQDATLKQAVESVFSQSKHRLCMWHIMKKLPKKLSVEFLKSTNFKKRFNKLVWDIYIERHIFERSWELLMNEFNLEDEKWFKDIFENKEALVPASFNDFPRCGVMKTTSRSEKTENFFLYFMMNCDAAIKKQHYTQCELDRKTKGAKYSLRSPCMIEQHAAKVYTSKVFFLNFKKRFLKEGRKMDGRFLKLFTRTKNTKHVFRVLMDKIFNEIPEEYILRRWTNDVTSLNYQLSRDHFGEEDVEVTKLVNEVFLNVETALDIVRHDKQKLACLAKKT</sequence>
<comment type="function">
    <text evidence="1">Putative transcription activator involved in regulating light control of development.</text>
</comment>
<keyword evidence="1" id="KW-0539">Nucleus</keyword>